<name>A0A6I3S522_9BURK</name>
<dbReference type="GO" id="GO:0050626">
    <property type="term" value="F:trimethylamine-N-oxide reductase (cytochrome c) activity"/>
    <property type="evidence" value="ECO:0007669"/>
    <property type="project" value="UniProtKB-EC"/>
</dbReference>
<keyword evidence="5" id="KW-0500">Molybdenum</keyword>
<keyword evidence="6" id="KW-0479">Metal-binding</keyword>
<dbReference type="AlphaFoldDB" id="A0A6I3S522"/>
<dbReference type="GO" id="GO:0009055">
    <property type="term" value="F:electron transfer activity"/>
    <property type="evidence" value="ECO:0007669"/>
    <property type="project" value="TreeGrafter"/>
</dbReference>
<feature type="domain" description="Molybdopterin oxidoreductase N-terminal" evidence="12">
    <location>
        <begin position="80"/>
        <end position="113"/>
    </location>
</feature>
<dbReference type="SUPFAM" id="SSF53706">
    <property type="entry name" value="Formate dehydrogenase/DMSO reductase, domains 1-3"/>
    <property type="match status" value="1"/>
</dbReference>
<dbReference type="PROSITE" id="PS00932">
    <property type="entry name" value="MOLYBDOPTERIN_PROK_3"/>
    <property type="match status" value="1"/>
</dbReference>
<comment type="caution">
    <text evidence="13">The sequence shown here is derived from an EMBL/GenBank/DDBJ whole genome shotgun (WGS) entry which is preliminary data.</text>
</comment>
<dbReference type="GO" id="GO:0030151">
    <property type="term" value="F:molybdenum ion binding"/>
    <property type="evidence" value="ECO:0007669"/>
    <property type="project" value="TreeGrafter"/>
</dbReference>
<protein>
    <recommendedName>
        <fullName evidence="4">trimethylamine-N-oxide reductase</fullName>
        <ecNumber evidence="4">1.7.2.3</ecNumber>
    </recommendedName>
</protein>
<keyword evidence="7" id="KW-0732">Signal</keyword>
<evidence type="ECO:0000256" key="5">
    <source>
        <dbReference type="ARBA" id="ARBA00022505"/>
    </source>
</evidence>
<dbReference type="RefSeq" id="WP_149879702.1">
    <property type="nucleotide sequence ID" value="NZ_WNCA01000072.1"/>
</dbReference>
<dbReference type="InterPro" id="IPR006655">
    <property type="entry name" value="Mopterin_OxRdtase_prok_CS"/>
</dbReference>
<dbReference type="PANTHER" id="PTHR43742">
    <property type="entry name" value="TRIMETHYLAMINE-N-OXIDE REDUCTASE"/>
    <property type="match status" value="1"/>
</dbReference>
<sequence length="849" mass="93702">MTSISRRSFLAIAAASGAAALSNTVSAQEKPSVSEKFKDYPAGAKSAAKYPALPEPLPDLSLTETFSLGKSPLNEGSCITACHWGIVRPQIRGGKMVALHPFEYDYAPSPNINGLCNLPYSASRIHYPMVRESYLKDGPASREKRGTDRWVRVSWDQALDLVANEMKRIYADFGPSAMFGRSYGWMSSGKVNAAINLQQRLLNLCGGFIQTTNSYSTAAIGRILPYVVGMSDPTSTSWDNVLKNSKRVVLWGADPLVTDDIDWVTTLHNAAGYFRALKDSGIKTISINPIATDTAEHLNSEWIAPIPGTDCALMLGMIHELEKTGKCDHNFINKYTSGWKEFNAYVMGKTDGIEKTPAWASKVTGVPESRIKSLAHELQENRTMIMMGWGIQRIQYGEQPHWMGFALASALGQIGLPGGGIGTNYQYSSGGSPAAYGPFVGGVPASVEPVLPYNKAWKGSKVIPVARFVDCFLHPGKTIDFNGTKVTYPEVKMVMWAGGNPFAHQPSTNQLLEAWKIPETVVVTDTCWTATARHADIVLPAATQFEHNDITNIGTYSNDGIVAMQQAIEPQYESKPDYWIFSELAKRMGCGDQFTEGRSEMDWIKFIYEQSRKFGAQMGVKLPSFENFWKKGYFLYDVRPQERDYVAFANFRKDPKRNSLGTESGLIQIYSPKIASYGYKSCLGHPSYLEPTEGLNTPNKKYPLAYMACKSRYRMHSQLDGTSSHDFANILKREPIWINPENAKSLGIEDGDIVLVKNDRGALLAGAYVTDRIRKDTVVVHHGAWYEPVKMTDGTLLDIHGNSNTLTMDIPTSDLACGNVASSGLVSVTKYTGKLSEIKVWAQPETVNQ</sequence>
<dbReference type="Pfam" id="PF18364">
    <property type="entry name" value="Molybdopterin_N"/>
    <property type="match status" value="1"/>
</dbReference>
<evidence type="ECO:0000256" key="4">
    <source>
        <dbReference type="ARBA" id="ARBA00011885"/>
    </source>
</evidence>
<comment type="cofactor">
    <cofactor evidence="1">
        <name>Mo-bis(molybdopterin guanine dinucleotide)</name>
        <dbReference type="ChEBI" id="CHEBI:60539"/>
    </cofactor>
</comment>
<dbReference type="Gene3D" id="2.40.40.20">
    <property type="match status" value="1"/>
</dbReference>
<dbReference type="EMBL" id="WNCL01000043">
    <property type="protein sequence ID" value="MTU44052.1"/>
    <property type="molecule type" value="Genomic_DNA"/>
</dbReference>
<dbReference type="EC" id="1.7.2.3" evidence="4"/>
<gene>
    <name evidence="13" type="ORF">GMD42_10660</name>
</gene>
<comment type="similarity">
    <text evidence="3">Belongs to the prokaryotic molybdopterin-containing oxidoreductase family.</text>
</comment>
<dbReference type="Proteomes" id="UP000462362">
    <property type="component" value="Unassembled WGS sequence"/>
</dbReference>
<dbReference type="GO" id="GO:0009061">
    <property type="term" value="P:anaerobic respiration"/>
    <property type="evidence" value="ECO:0007669"/>
    <property type="project" value="TreeGrafter"/>
</dbReference>
<dbReference type="InterPro" id="IPR006656">
    <property type="entry name" value="Mopterin_OxRdtase"/>
</dbReference>
<dbReference type="InterPro" id="IPR006657">
    <property type="entry name" value="MoPterin_dinucl-bd_dom"/>
</dbReference>
<dbReference type="SUPFAM" id="SSF50692">
    <property type="entry name" value="ADC-like"/>
    <property type="match status" value="1"/>
</dbReference>
<evidence type="ECO:0000256" key="3">
    <source>
        <dbReference type="ARBA" id="ARBA00010312"/>
    </source>
</evidence>
<dbReference type="PROSITE" id="PS00490">
    <property type="entry name" value="MOLYBDOPTERIN_PROK_2"/>
    <property type="match status" value="1"/>
</dbReference>
<reference evidence="13 14" key="1">
    <citation type="journal article" date="2019" name="Nat. Med.">
        <title>A library of human gut bacterial isolates paired with longitudinal multiomics data enables mechanistic microbiome research.</title>
        <authorList>
            <person name="Poyet M."/>
            <person name="Groussin M."/>
            <person name="Gibbons S.M."/>
            <person name="Avila-Pacheco J."/>
            <person name="Jiang X."/>
            <person name="Kearney S.M."/>
            <person name="Perrotta A.R."/>
            <person name="Berdy B."/>
            <person name="Zhao S."/>
            <person name="Lieberman T.D."/>
            <person name="Swanson P.K."/>
            <person name="Smith M."/>
            <person name="Roesemann S."/>
            <person name="Alexander J.E."/>
            <person name="Rich S.A."/>
            <person name="Livny J."/>
            <person name="Vlamakis H."/>
            <person name="Clish C."/>
            <person name="Bullock K."/>
            <person name="Deik A."/>
            <person name="Scott J."/>
            <person name="Pierce K.A."/>
            <person name="Xavier R.J."/>
            <person name="Alm E.J."/>
        </authorList>
    </citation>
    <scope>NUCLEOTIDE SEQUENCE [LARGE SCALE GENOMIC DNA]</scope>
    <source>
        <strain evidence="13 14">BIOML-A2</strain>
    </source>
</reference>
<dbReference type="PANTHER" id="PTHR43742:SF10">
    <property type="entry name" value="TRIMETHYLAMINE-N-OXIDE REDUCTASE 2"/>
    <property type="match status" value="1"/>
</dbReference>
<evidence type="ECO:0000256" key="2">
    <source>
        <dbReference type="ARBA" id="ARBA00004418"/>
    </source>
</evidence>
<dbReference type="PROSITE" id="PS51318">
    <property type="entry name" value="TAT"/>
    <property type="match status" value="1"/>
</dbReference>
<dbReference type="InterPro" id="IPR050612">
    <property type="entry name" value="Prok_Mopterin_Oxidored"/>
</dbReference>
<dbReference type="Pfam" id="PF01568">
    <property type="entry name" value="Molydop_binding"/>
    <property type="match status" value="1"/>
</dbReference>
<keyword evidence="9" id="KW-0560">Oxidoreductase</keyword>
<dbReference type="Gene3D" id="3.90.55.10">
    <property type="entry name" value="Dimethylsulfoxide Reductase, domain 3"/>
    <property type="match status" value="1"/>
</dbReference>
<feature type="domain" description="Molybdopterin dinucleotide-binding" evidence="11">
    <location>
        <begin position="704"/>
        <end position="818"/>
    </location>
</feature>
<evidence type="ECO:0000259" key="10">
    <source>
        <dbReference type="Pfam" id="PF00384"/>
    </source>
</evidence>
<dbReference type="InterPro" id="IPR006311">
    <property type="entry name" value="TAT_signal"/>
</dbReference>
<evidence type="ECO:0000313" key="13">
    <source>
        <dbReference type="EMBL" id="MTU44052.1"/>
    </source>
</evidence>
<comment type="subcellular location">
    <subcellularLocation>
        <location evidence="2">Periplasm</location>
    </subcellularLocation>
</comment>
<evidence type="ECO:0000256" key="8">
    <source>
        <dbReference type="ARBA" id="ARBA00022764"/>
    </source>
</evidence>
<feature type="domain" description="Molybdopterin oxidoreductase" evidence="10">
    <location>
        <begin position="124"/>
        <end position="587"/>
    </location>
</feature>
<evidence type="ECO:0000256" key="6">
    <source>
        <dbReference type="ARBA" id="ARBA00022723"/>
    </source>
</evidence>
<organism evidence="13 14">
    <name type="scientific">Parasutterella excrementihominis</name>
    <dbReference type="NCBI Taxonomy" id="487175"/>
    <lineage>
        <taxon>Bacteria</taxon>
        <taxon>Pseudomonadati</taxon>
        <taxon>Pseudomonadota</taxon>
        <taxon>Betaproteobacteria</taxon>
        <taxon>Burkholderiales</taxon>
        <taxon>Sutterellaceae</taxon>
        <taxon>Parasutterella</taxon>
    </lineage>
</organism>
<evidence type="ECO:0000259" key="12">
    <source>
        <dbReference type="Pfam" id="PF18364"/>
    </source>
</evidence>
<dbReference type="GO" id="GO:0043546">
    <property type="term" value="F:molybdopterin cofactor binding"/>
    <property type="evidence" value="ECO:0007669"/>
    <property type="project" value="InterPro"/>
</dbReference>
<evidence type="ECO:0000256" key="1">
    <source>
        <dbReference type="ARBA" id="ARBA00001942"/>
    </source>
</evidence>
<evidence type="ECO:0000256" key="7">
    <source>
        <dbReference type="ARBA" id="ARBA00022729"/>
    </source>
</evidence>
<dbReference type="Pfam" id="PF00384">
    <property type="entry name" value="Molybdopterin"/>
    <property type="match status" value="1"/>
</dbReference>
<accession>A0A6I3S522</accession>
<keyword evidence="8" id="KW-0574">Periplasm</keyword>
<dbReference type="Gene3D" id="3.40.228.10">
    <property type="entry name" value="Dimethylsulfoxide Reductase, domain 2"/>
    <property type="match status" value="1"/>
</dbReference>
<evidence type="ECO:0000259" key="11">
    <source>
        <dbReference type="Pfam" id="PF01568"/>
    </source>
</evidence>
<dbReference type="GO" id="GO:0030288">
    <property type="term" value="C:outer membrane-bounded periplasmic space"/>
    <property type="evidence" value="ECO:0007669"/>
    <property type="project" value="TreeGrafter"/>
</dbReference>
<dbReference type="InterPro" id="IPR041460">
    <property type="entry name" value="Molybdopterin_N"/>
</dbReference>
<evidence type="ECO:0000313" key="14">
    <source>
        <dbReference type="Proteomes" id="UP000462362"/>
    </source>
</evidence>
<proteinExistence type="inferred from homology"/>
<dbReference type="Gene3D" id="3.40.50.740">
    <property type="match status" value="1"/>
</dbReference>
<dbReference type="InterPro" id="IPR009010">
    <property type="entry name" value="Asp_de-COase-like_dom_sf"/>
</dbReference>
<evidence type="ECO:0000256" key="9">
    <source>
        <dbReference type="ARBA" id="ARBA00023002"/>
    </source>
</evidence>